<dbReference type="EMBL" id="QKQP01000005">
    <property type="protein sequence ID" value="PZD80790.1"/>
    <property type="molecule type" value="Genomic_DNA"/>
</dbReference>
<keyword evidence="8" id="KW-0132">Cell division</keyword>
<dbReference type="PANTHER" id="PTHR30050:SF4">
    <property type="entry name" value="ATP-BINDING PROTEIN RV3427C IN INSERTION SEQUENCE-RELATED"/>
    <property type="match status" value="1"/>
</dbReference>
<dbReference type="GO" id="GO:0051301">
    <property type="term" value="P:cell division"/>
    <property type="evidence" value="ECO:0007669"/>
    <property type="project" value="UniProtKB-KW"/>
</dbReference>
<organism evidence="8 9">
    <name type="scientific">Acidithiobacillus ferrooxidans</name>
    <name type="common">Thiobacillus ferrooxidans</name>
    <dbReference type="NCBI Taxonomy" id="920"/>
    <lineage>
        <taxon>Bacteria</taxon>
        <taxon>Pseudomonadati</taxon>
        <taxon>Pseudomonadota</taxon>
        <taxon>Acidithiobacillia</taxon>
        <taxon>Acidithiobacillales</taxon>
        <taxon>Acidithiobacillaceae</taxon>
        <taxon>Acidithiobacillus</taxon>
    </lineage>
</organism>
<dbReference type="EMBL" id="QKQP01000005">
    <property type="protein sequence ID" value="PZD80547.1"/>
    <property type="molecule type" value="Genomic_DNA"/>
</dbReference>
<dbReference type="CDD" id="cd00009">
    <property type="entry name" value="AAA"/>
    <property type="match status" value="1"/>
</dbReference>
<dbReference type="GeneID" id="65282163"/>
<dbReference type="Pfam" id="PF01695">
    <property type="entry name" value="IstB_IS21"/>
    <property type="match status" value="1"/>
</dbReference>
<dbReference type="PANTHER" id="PTHR30050">
    <property type="entry name" value="CHROMOSOMAL REPLICATION INITIATOR PROTEIN DNAA"/>
    <property type="match status" value="1"/>
</dbReference>
<evidence type="ECO:0000313" key="7">
    <source>
        <dbReference type="EMBL" id="PZD80790.1"/>
    </source>
</evidence>
<dbReference type="InterPro" id="IPR047661">
    <property type="entry name" value="IstB"/>
</dbReference>
<dbReference type="PIRSF" id="PIRSF003073">
    <property type="entry name" value="DNAC_TnpB_IstB"/>
    <property type="match status" value="1"/>
</dbReference>
<dbReference type="SMART" id="SM00382">
    <property type="entry name" value="AAA"/>
    <property type="match status" value="1"/>
</dbReference>
<evidence type="ECO:0000256" key="2">
    <source>
        <dbReference type="ARBA" id="ARBA00022741"/>
    </source>
</evidence>
<keyword evidence="3" id="KW-0067">ATP-binding</keyword>
<dbReference type="OMA" id="NGNSYRM"/>
<dbReference type="GO" id="GO:0005524">
    <property type="term" value="F:ATP binding"/>
    <property type="evidence" value="ECO:0007669"/>
    <property type="project" value="UniProtKB-KW"/>
</dbReference>
<dbReference type="SUPFAM" id="SSF52540">
    <property type="entry name" value="P-loop containing nucleoside triphosphate hydrolases"/>
    <property type="match status" value="1"/>
</dbReference>
<dbReference type="GO" id="GO:0006260">
    <property type="term" value="P:DNA replication"/>
    <property type="evidence" value="ECO:0007669"/>
    <property type="project" value="TreeGrafter"/>
</dbReference>
<comment type="caution">
    <text evidence="8">The sequence shown here is derived from an EMBL/GenBank/DDBJ whole genome shotgun (WGS) entry which is preliminary data.</text>
</comment>
<dbReference type="EMBL" id="QKQP01000001">
    <property type="protein sequence ID" value="PZD81555.1"/>
    <property type="molecule type" value="Genomic_DNA"/>
</dbReference>
<proteinExistence type="inferred from homology"/>
<dbReference type="InterPro" id="IPR002611">
    <property type="entry name" value="IstB_ATP-bd"/>
</dbReference>
<keyword evidence="2" id="KW-0547">Nucleotide-binding</keyword>
<gene>
    <name evidence="8" type="ORF">DN052_00265</name>
    <name evidence="6" type="ORF">DN052_08835</name>
    <name evidence="7" type="ORF">DN052_10200</name>
    <name evidence="5" type="ORF">DN052_12095</name>
</gene>
<dbReference type="NCBIfam" id="NF038214">
    <property type="entry name" value="IS21_help_AAA"/>
    <property type="match status" value="1"/>
</dbReference>
<evidence type="ECO:0000256" key="1">
    <source>
        <dbReference type="ARBA" id="ARBA00008059"/>
    </source>
</evidence>
<name>A0A2W1KGI6_ACIFR</name>
<dbReference type="NCBIfam" id="NF006038">
    <property type="entry name" value="PRK08181.1"/>
    <property type="match status" value="1"/>
</dbReference>
<dbReference type="InterPro" id="IPR028350">
    <property type="entry name" value="DNAC/IstB-like"/>
</dbReference>
<dbReference type="Proteomes" id="UP000248886">
    <property type="component" value="Unassembled WGS sequence"/>
</dbReference>
<evidence type="ECO:0000313" key="5">
    <source>
        <dbReference type="EMBL" id="PZD80251.1"/>
    </source>
</evidence>
<dbReference type="RefSeq" id="WP_012536793.1">
    <property type="nucleotide sequence ID" value="NZ_AP025160.1"/>
</dbReference>
<dbReference type="OrthoDB" id="5298101at2"/>
<dbReference type="InterPro" id="IPR027417">
    <property type="entry name" value="P-loop_NTPase"/>
</dbReference>
<accession>A0A2W1KGI6</accession>
<evidence type="ECO:0000313" key="6">
    <source>
        <dbReference type="EMBL" id="PZD80547.1"/>
    </source>
</evidence>
<protein>
    <submittedName>
        <fullName evidence="8">Cell division protein ZapE</fullName>
    </submittedName>
</protein>
<dbReference type="InterPro" id="IPR003593">
    <property type="entry name" value="AAA+_ATPase"/>
</dbReference>
<dbReference type="Gene3D" id="3.40.50.300">
    <property type="entry name" value="P-loop containing nucleotide triphosphate hydrolases"/>
    <property type="match status" value="1"/>
</dbReference>
<evidence type="ECO:0000313" key="8">
    <source>
        <dbReference type="EMBL" id="PZD81555.1"/>
    </source>
</evidence>
<dbReference type="AlphaFoldDB" id="A0A2W1KGI6"/>
<evidence type="ECO:0000256" key="3">
    <source>
        <dbReference type="ARBA" id="ARBA00022840"/>
    </source>
</evidence>
<feature type="domain" description="AAA+ ATPase" evidence="4">
    <location>
        <begin position="102"/>
        <end position="234"/>
    </location>
</feature>
<sequence>MNPSTLARLPMMLTDLRLPTMKQAWQGLATKSNQEDWPAERFLATLLEQEILGREARRLERRRQESNLPPDKRLGNYDFTVVPTLSKAHVQALAEADGWIQEGANLLLFGPPGVGKSHLVAAVGHALVERGCRVYFTRTSDLVQQLQSARKELRLPATLAKLDRFDLLILDDFSYVRRDQAETSVLFELISERYERKSLAITANQPFSAWDQVFPEAAMTVAAVDRLVHRSTILELHAESYRRRTAKNRANVTVTTKEVKRDLEETDSQDGVVSQ</sequence>
<evidence type="ECO:0000259" key="4">
    <source>
        <dbReference type="SMART" id="SM00382"/>
    </source>
</evidence>
<keyword evidence="8" id="KW-0131">Cell cycle</keyword>
<reference evidence="8 9" key="1">
    <citation type="submission" date="2018-06" db="EMBL/GenBank/DDBJ databases">
        <title>Draft sequence of Acidithiobacillus ferrooxidans CCM 4253.</title>
        <authorList>
            <person name="Moya-Beltran A."/>
            <person name="Castro M."/>
            <person name="Covarrubias P.C."/>
            <person name="Issotta F."/>
            <person name="Janiczek O."/>
            <person name="Mandl M."/>
            <person name="Kucera J."/>
            <person name="Quatrini R."/>
        </authorList>
    </citation>
    <scope>NUCLEOTIDE SEQUENCE [LARGE SCALE GENOMIC DNA]</scope>
    <source>
        <strain evidence="8 9">CCM 4253</strain>
    </source>
</reference>
<dbReference type="EMBL" id="QKQP01000006">
    <property type="protein sequence ID" value="PZD80251.1"/>
    <property type="molecule type" value="Genomic_DNA"/>
</dbReference>
<evidence type="ECO:0000313" key="9">
    <source>
        <dbReference type="Proteomes" id="UP000248886"/>
    </source>
</evidence>
<comment type="similarity">
    <text evidence="1">Belongs to the IS21/IS1162 putative ATP-binding protein family.</text>
</comment>